<dbReference type="InterPro" id="IPR050091">
    <property type="entry name" value="PKS_NRPS_Biosynth_Enz"/>
</dbReference>
<dbReference type="GO" id="GO:0006633">
    <property type="term" value="P:fatty acid biosynthetic process"/>
    <property type="evidence" value="ECO:0007669"/>
    <property type="project" value="TreeGrafter"/>
</dbReference>
<name>A0A1V6RQ17_9EURO</name>
<dbReference type="EMBL" id="MDYO01000001">
    <property type="protein sequence ID" value="OQE03746.1"/>
    <property type="molecule type" value="Genomic_DNA"/>
</dbReference>
<keyword evidence="2" id="KW-0597">Phosphoprotein</keyword>
<keyword evidence="3" id="KW-0808">Transferase</keyword>
<dbReference type="Gene3D" id="3.40.47.10">
    <property type="match status" value="1"/>
</dbReference>
<evidence type="ECO:0000313" key="6">
    <source>
        <dbReference type="Proteomes" id="UP000191612"/>
    </source>
</evidence>
<dbReference type="InterPro" id="IPR016039">
    <property type="entry name" value="Thiolase-like"/>
</dbReference>
<dbReference type="PANTHER" id="PTHR43775">
    <property type="entry name" value="FATTY ACID SYNTHASE"/>
    <property type="match status" value="1"/>
</dbReference>
<dbReference type="PANTHER" id="PTHR43775:SF28">
    <property type="entry name" value="SYNTHASE, PUTATIVE-RELATED"/>
    <property type="match status" value="1"/>
</dbReference>
<dbReference type="STRING" id="60172.A0A1V6RQ17"/>
<dbReference type="InterPro" id="IPR014031">
    <property type="entry name" value="Ketoacyl_synth_C"/>
</dbReference>
<accession>A0A1V6RQ17</accession>
<keyword evidence="1" id="KW-0596">Phosphopantetheine</keyword>
<dbReference type="Pfam" id="PF02801">
    <property type="entry name" value="Ketoacyl-synt_C"/>
    <property type="match status" value="1"/>
</dbReference>
<dbReference type="InterPro" id="IPR014030">
    <property type="entry name" value="Ketoacyl_synth_N"/>
</dbReference>
<dbReference type="GO" id="GO:0044550">
    <property type="term" value="P:secondary metabolite biosynthetic process"/>
    <property type="evidence" value="ECO:0007669"/>
    <property type="project" value="TreeGrafter"/>
</dbReference>
<comment type="similarity">
    <text evidence="3">Belongs to the thiolase-like superfamily. Beta-ketoacyl-ACP synthases family.</text>
</comment>
<dbReference type="AlphaFoldDB" id="A0A1V6RQ17"/>
<keyword evidence="6" id="KW-1185">Reference proteome</keyword>
<dbReference type="Proteomes" id="UP000191612">
    <property type="component" value="Unassembled WGS sequence"/>
</dbReference>
<sequence length="432" mass="46342">MTMNGTNGVNGHGANDPIVNNYLINGHSTNGIHINGTDGAEENGPSGVSTTEVYYNGQIPIAICGMACRLPGGLATPDELWDFLLAKKDARCRVPESRYNIDSYYSDTKKPGTVSTEYGYFLDESVEIGALGMSFFTMARSEVERADPQQRLMLEVAHEAFEDAGVTQWRGKKIGTYIGNFGEDWLEILGRETQPWGIHRISGAGDFVVANRLSYEYDLRGPSMTIRTACSSALVALNEACAAISRGDCESALVGGVNLILAPGMSMAMQEQGVLSSDGSCKTFSSDANGYARGEAVTAIFIKPLAHAIRDGNPIQAVVRSTSHNVDGKTPTLSQPSTDVQEALMRRAYEFGGITDFSKTAMVECHGTGTPAGDPIETRAVARVFGDKGVYVGSVKPNLGHTEAASGLVSLLKMVKSLQYRTIPPNIKFTVR</sequence>
<organism evidence="5 6">
    <name type="scientific">Penicillium solitum</name>
    <dbReference type="NCBI Taxonomy" id="60172"/>
    <lineage>
        <taxon>Eukaryota</taxon>
        <taxon>Fungi</taxon>
        <taxon>Dikarya</taxon>
        <taxon>Ascomycota</taxon>
        <taxon>Pezizomycotina</taxon>
        <taxon>Eurotiomycetes</taxon>
        <taxon>Eurotiomycetidae</taxon>
        <taxon>Eurotiales</taxon>
        <taxon>Aspergillaceae</taxon>
        <taxon>Penicillium</taxon>
    </lineage>
</organism>
<evidence type="ECO:0000256" key="2">
    <source>
        <dbReference type="ARBA" id="ARBA00022553"/>
    </source>
</evidence>
<evidence type="ECO:0000259" key="4">
    <source>
        <dbReference type="PROSITE" id="PS52004"/>
    </source>
</evidence>
<dbReference type="Pfam" id="PF00109">
    <property type="entry name" value="ketoacyl-synt"/>
    <property type="match status" value="1"/>
</dbReference>
<feature type="domain" description="Ketosynthase family 3 (KS3)" evidence="4">
    <location>
        <begin position="58"/>
        <end position="432"/>
    </location>
</feature>
<dbReference type="CDD" id="cd00833">
    <property type="entry name" value="PKS"/>
    <property type="match status" value="1"/>
</dbReference>
<evidence type="ECO:0000256" key="3">
    <source>
        <dbReference type="RuleBase" id="RU003694"/>
    </source>
</evidence>
<dbReference type="InterPro" id="IPR020841">
    <property type="entry name" value="PKS_Beta-ketoAc_synthase_dom"/>
</dbReference>
<reference evidence="6" key="1">
    <citation type="journal article" date="2017" name="Nat. Microbiol.">
        <title>Global analysis of biosynthetic gene clusters reveals vast potential of secondary metabolite production in Penicillium species.</title>
        <authorList>
            <person name="Nielsen J.C."/>
            <person name="Grijseels S."/>
            <person name="Prigent S."/>
            <person name="Ji B."/>
            <person name="Dainat J."/>
            <person name="Nielsen K.F."/>
            <person name="Frisvad J.C."/>
            <person name="Workman M."/>
            <person name="Nielsen J."/>
        </authorList>
    </citation>
    <scope>NUCLEOTIDE SEQUENCE [LARGE SCALE GENOMIC DNA]</scope>
    <source>
        <strain evidence="6">IBT 29525</strain>
    </source>
</reference>
<dbReference type="GO" id="GO:0004312">
    <property type="term" value="F:fatty acid synthase activity"/>
    <property type="evidence" value="ECO:0007669"/>
    <property type="project" value="TreeGrafter"/>
</dbReference>
<dbReference type="SMART" id="SM00825">
    <property type="entry name" value="PKS_KS"/>
    <property type="match status" value="1"/>
</dbReference>
<gene>
    <name evidence="5" type="ORF">PENSOL_c001G00031</name>
</gene>
<evidence type="ECO:0000313" key="5">
    <source>
        <dbReference type="EMBL" id="OQE03746.1"/>
    </source>
</evidence>
<dbReference type="SUPFAM" id="SSF53901">
    <property type="entry name" value="Thiolase-like"/>
    <property type="match status" value="1"/>
</dbReference>
<comment type="caution">
    <text evidence="5">The sequence shown here is derived from an EMBL/GenBank/DDBJ whole genome shotgun (WGS) entry which is preliminary data.</text>
</comment>
<proteinExistence type="inferred from homology"/>
<evidence type="ECO:0000256" key="1">
    <source>
        <dbReference type="ARBA" id="ARBA00022450"/>
    </source>
</evidence>
<dbReference type="PROSITE" id="PS52004">
    <property type="entry name" value="KS3_2"/>
    <property type="match status" value="1"/>
</dbReference>
<protein>
    <recommendedName>
        <fullName evidence="4">Ketosynthase family 3 (KS3) domain-containing protein</fullName>
    </recommendedName>
</protein>